<dbReference type="EMBL" id="CATQJA010000183">
    <property type="protein sequence ID" value="CAJ0558041.1"/>
    <property type="molecule type" value="Genomic_DNA"/>
</dbReference>
<dbReference type="InterPro" id="IPR053093">
    <property type="entry name" value="GPCR-like"/>
</dbReference>
<feature type="transmembrane region" description="Helical" evidence="1">
    <location>
        <begin position="109"/>
        <end position="127"/>
    </location>
</feature>
<feature type="transmembrane region" description="Helical" evidence="1">
    <location>
        <begin position="68"/>
        <end position="89"/>
    </location>
</feature>
<evidence type="ECO:0000313" key="2">
    <source>
        <dbReference type="EMBL" id="CAJ0558041.1"/>
    </source>
</evidence>
<organism evidence="2 3">
    <name type="scientific">Mesorhabditis spiculigera</name>
    <dbReference type="NCBI Taxonomy" id="96644"/>
    <lineage>
        <taxon>Eukaryota</taxon>
        <taxon>Metazoa</taxon>
        <taxon>Ecdysozoa</taxon>
        <taxon>Nematoda</taxon>
        <taxon>Chromadorea</taxon>
        <taxon>Rhabditida</taxon>
        <taxon>Rhabditina</taxon>
        <taxon>Rhabditomorpha</taxon>
        <taxon>Rhabditoidea</taxon>
        <taxon>Rhabditidae</taxon>
        <taxon>Mesorhabditinae</taxon>
        <taxon>Mesorhabditis</taxon>
    </lineage>
</organism>
<dbReference type="PANTHER" id="PTHR47760">
    <property type="entry name" value="G-PROTEIN COUPLED RECEPTOR B0563.6-LIKE PROTEIN-RELATED"/>
    <property type="match status" value="1"/>
</dbReference>
<dbReference type="SUPFAM" id="SSF81321">
    <property type="entry name" value="Family A G protein-coupled receptor-like"/>
    <property type="match status" value="1"/>
</dbReference>
<evidence type="ECO:0008006" key="4">
    <source>
        <dbReference type="Google" id="ProtNLM"/>
    </source>
</evidence>
<accession>A0AA36C4L5</accession>
<dbReference type="Proteomes" id="UP001177023">
    <property type="component" value="Unassembled WGS sequence"/>
</dbReference>
<dbReference type="AlphaFoldDB" id="A0AA36C4L5"/>
<feature type="non-terminal residue" evidence="2">
    <location>
        <position position="185"/>
    </location>
</feature>
<keyword evidence="3" id="KW-1185">Reference proteome</keyword>
<sequence>MELLIDYMSFNSFCALTNDTAAKPPELEHLQLLFKNIQLVLCIFGIIGNILNLRTLQCPSLKTIPFMYIRALAIFDLCGLSCIVFHLLLDDDGYESYYVIFYLTYLDAIFINGFLIAGLYCAFMLTIERKLQIAKKNRRKILKKTPTKAQQFANHRSSIAYHSEAVQLGKEVNLVKSFTEKKLPY</sequence>
<protein>
    <recommendedName>
        <fullName evidence="4">G-protein coupled receptors family 1 profile domain-containing protein</fullName>
    </recommendedName>
</protein>
<keyword evidence="1" id="KW-0812">Transmembrane</keyword>
<keyword evidence="1" id="KW-1133">Transmembrane helix</keyword>
<evidence type="ECO:0000313" key="3">
    <source>
        <dbReference type="Proteomes" id="UP001177023"/>
    </source>
</evidence>
<dbReference type="Gene3D" id="1.20.1070.10">
    <property type="entry name" value="Rhodopsin 7-helix transmembrane proteins"/>
    <property type="match status" value="1"/>
</dbReference>
<name>A0AA36C4L5_9BILA</name>
<feature type="transmembrane region" description="Helical" evidence="1">
    <location>
        <begin position="37"/>
        <end position="56"/>
    </location>
</feature>
<keyword evidence="1" id="KW-0472">Membrane</keyword>
<evidence type="ECO:0000256" key="1">
    <source>
        <dbReference type="SAM" id="Phobius"/>
    </source>
</evidence>
<gene>
    <name evidence="2" type="ORF">MSPICULIGERA_LOCUS783</name>
</gene>
<comment type="caution">
    <text evidence="2">The sequence shown here is derived from an EMBL/GenBank/DDBJ whole genome shotgun (WGS) entry which is preliminary data.</text>
</comment>
<dbReference type="PANTHER" id="PTHR47760:SF4">
    <property type="entry name" value="G-PROTEIN COUPLED RECEPTORS FAMILY 1 PROFILE DOMAIN-CONTAINING PROTEIN"/>
    <property type="match status" value="1"/>
</dbReference>
<reference evidence="2" key="1">
    <citation type="submission" date="2023-06" db="EMBL/GenBank/DDBJ databases">
        <authorList>
            <person name="Delattre M."/>
        </authorList>
    </citation>
    <scope>NUCLEOTIDE SEQUENCE</scope>
    <source>
        <strain evidence="2">AF72</strain>
    </source>
</reference>
<proteinExistence type="predicted"/>